<dbReference type="SUPFAM" id="SSF57850">
    <property type="entry name" value="RING/U-box"/>
    <property type="match status" value="1"/>
</dbReference>
<evidence type="ECO:0000259" key="19">
    <source>
        <dbReference type="PROSITE" id="PS50271"/>
    </source>
</evidence>
<dbReference type="GO" id="GO:0006508">
    <property type="term" value="P:proteolysis"/>
    <property type="evidence" value="ECO:0007669"/>
    <property type="project" value="UniProtKB-KW"/>
</dbReference>
<dbReference type="InterPro" id="IPR006615">
    <property type="entry name" value="Pept_C19_DUSP"/>
</dbReference>
<feature type="domain" description="DUSP" evidence="20">
    <location>
        <begin position="878"/>
        <end position="978"/>
    </location>
</feature>
<keyword evidence="14" id="KW-0862">Zinc</keyword>
<keyword evidence="7" id="KW-0254">Endocytosis</keyword>
<dbReference type="GO" id="GO:0006897">
    <property type="term" value="P:endocytosis"/>
    <property type="evidence" value="ECO:0007669"/>
    <property type="project" value="UniProtKB-KW"/>
</dbReference>
<dbReference type="GO" id="GO:0008270">
    <property type="term" value="F:zinc ion binding"/>
    <property type="evidence" value="ECO:0007669"/>
    <property type="project" value="UniProtKB-KW"/>
</dbReference>
<dbReference type="PANTHER" id="PTHR21646:SF86">
    <property type="entry name" value="UBIQUITIN CARBOXYL-TERMINAL HYDROLASE"/>
    <property type="match status" value="1"/>
</dbReference>
<evidence type="ECO:0000256" key="13">
    <source>
        <dbReference type="ARBA" id="ARBA00022801"/>
    </source>
</evidence>
<feature type="compositionally biased region" description="Polar residues" evidence="17">
    <location>
        <begin position="347"/>
        <end position="385"/>
    </location>
</feature>
<dbReference type="PANTHER" id="PTHR21646">
    <property type="entry name" value="UBIQUITIN CARBOXYL-TERMINAL HYDROLASE"/>
    <property type="match status" value="1"/>
</dbReference>
<keyword evidence="12" id="KW-0833">Ubl conjugation pathway</keyword>
<proteinExistence type="inferred from homology"/>
<feature type="compositionally biased region" description="Acidic residues" evidence="17">
    <location>
        <begin position="269"/>
        <end position="284"/>
    </location>
</feature>
<evidence type="ECO:0000256" key="10">
    <source>
        <dbReference type="ARBA" id="ARBA00022737"/>
    </source>
</evidence>
<evidence type="ECO:0000259" key="18">
    <source>
        <dbReference type="PROSITE" id="PS50235"/>
    </source>
</evidence>
<dbReference type="Proteomes" id="UP001374579">
    <property type="component" value="Unassembled WGS sequence"/>
</dbReference>
<dbReference type="InterPro" id="IPR001394">
    <property type="entry name" value="Peptidase_C19_UCH"/>
</dbReference>
<evidence type="ECO:0000256" key="8">
    <source>
        <dbReference type="ARBA" id="ARBA00022670"/>
    </source>
</evidence>
<dbReference type="FunFam" id="3.30.2230.10:FF:000001">
    <property type="entry name" value="Ubiquitinyl hydrolase 1"/>
    <property type="match status" value="1"/>
</dbReference>
<feature type="domain" description="DUSP" evidence="20">
    <location>
        <begin position="769"/>
        <end position="866"/>
    </location>
</feature>
<dbReference type="Pfam" id="PF02148">
    <property type="entry name" value="zf-UBP"/>
    <property type="match status" value="1"/>
</dbReference>
<evidence type="ECO:0000256" key="17">
    <source>
        <dbReference type="SAM" id="MobiDB-lite"/>
    </source>
</evidence>
<dbReference type="GO" id="GO:0005813">
    <property type="term" value="C:centrosome"/>
    <property type="evidence" value="ECO:0007669"/>
    <property type="project" value="UniProtKB-SubCell"/>
</dbReference>
<evidence type="ECO:0000256" key="2">
    <source>
        <dbReference type="ARBA" id="ARBA00004300"/>
    </source>
</evidence>
<dbReference type="SUPFAM" id="SSF54001">
    <property type="entry name" value="Cysteine proteinases"/>
    <property type="match status" value="1"/>
</dbReference>
<comment type="catalytic activity">
    <reaction evidence="1">
        <text>Thiol-dependent hydrolysis of ester, thioester, amide, peptide and isopeptide bonds formed by the C-terminal Gly of ubiquitin (a 76-residue protein attached to proteins as an intracellular targeting signal).</text>
        <dbReference type="EC" id="3.4.19.12"/>
    </reaction>
</comment>
<dbReference type="Gene3D" id="3.30.40.10">
    <property type="entry name" value="Zinc/RING finger domain, C3HC4 (zinc finger)"/>
    <property type="match status" value="1"/>
</dbReference>
<evidence type="ECO:0000256" key="15">
    <source>
        <dbReference type="ARBA" id="ARBA00023212"/>
    </source>
</evidence>
<evidence type="ECO:0000256" key="7">
    <source>
        <dbReference type="ARBA" id="ARBA00022583"/>
    </source>
</evidence>
<dbReference type="AlphaFoldDB" id="A0AAN9G4D5"/>
<keyword evidence="9" id="KW-0479">Metal-binding</keyword>
<keyword evidence="6" id="KW-0963">Cytoplasm</keyword>
<dbReference type="InterPro" id="IPR050185">
    <property type="entry name" value="Ub_carboxyl-term_hydrolase"/>
</dbReference>
<dbReference type="SUPFAM" id="SSF143791">
    <property type="entry name" value="DUSP-like"/>
    <property type="match status" value="2"/>
</dbReference>
<dbReference type="EMBL" id="JBAMIC010000018">
    <property type="protein sequence ID" value="KAK7095088.1"/>
    <property type="molecule type" value="Genomic_DNA"/>
</dbReference>
<evidence type="ECO:0000259" key="20">
    <source>
        <dbReference type="PROSITE" id="PS51283"/>
    </source>
</evidence>
<feature type="region of interest" description="Disordered" evidence="17">
    <location>
        <begin position="127"/>
        <end position="159"/>
    </location>
</feature>
<dbReference type="SMART" id="SM00695">
    <property type="entry name" value="DUSP"/>
    <property type="match status" value="2"/>
</dbReference>
<feature type="compositionally biased region" description="Low complexity" evidence="17">
    <location>
        <begin position="491"/>
        <end position="503"/>
    </location>
</feature>
<dbReference type="PROSITE" id="PS50271">
    <property type="entry name" value="ZF_UBP"/>
    <property type="match status" value="1"/>
</dbReference>
<dbReference type="Pfam" id="PF06337">
    <property type="entry name" value="DUSP"/>
    <property type="match status" value="2"/>
</dbReference>
<gene>
    <name evidence="21" type="ORF">V1264_006547</name>
</gene>
<reference evidence="21 22" key="1">
    <citation type="submission" date="2024-02" db="EMBL/GenBank/DDBJ databases">
        <title>Chromosome-scale genome assembly of the rough periwinkle Littorina saxatilis.</title>
        <authorList>
            <person name="De Jode A."/>
            <person name="Faria R."/>
            <person name="Formenti G."/>
            <person name="Sims Y."/>
            <person name="Smith T.P."/>
            <person name="Tracey A."/>
            <person name="Wood J.M.D."/>
            <person name="Zagrodzka Z.B."/>
            <person name="Johannesson K."/>
            <person name="Butlin R.K."/>
            <person name="Leder E.H."/>
        </authorList>
    </citation>
    <scope>NUCLEOTIDE SEQUENCE [LARGE SCALE GENOMIC DNA]</scope>
    <source>
        <strain evidence="21">Snail1</strain>
        <tissue evidence="21">Muscle</tissue>
    </source>
</reference>
<organism evidence="21 22">
    <name type="scientific">Littorina saxatilis</name>
    <dbReference type="NCBI Taxonomy" id="31220"/>
    <lineage>
        <taxon>Eukaryota</taxon>
        <taxon>Metazoa</taxon>
        <taxon>Spiralia</taxon>
        <taxon>Lophotrochozoa</taxon>
        <taxon>Mollusca</taxon>
        <taxon>Gastropoda</taxon>
        <taxon>Caenogastropoda</taxon>
        <taxon>Littorinimorpha</taxon>
        <taxon>Littorinoidea</taxon>
        <taxon>Littorinidae</taxon>
        <taxon>Littorina</taxon>
    </lineage>
</organism>
<feature type="region of interest" description="Disordered" evidence="17">
    <location>
        <begin position="265"/>
        <end position="425"/>
    </location>
</feature>
<feature type="compositionally biased region" description="Low complexity" evidence="17">
    <location>
        <begin position="978"/>
        <end position="1048"/>
    </location>
</feature>
<feature type="region of interest" description="Disordered" evidence="17">
    <location>
        <begin position="446"/>
        <end position="465"/>
    </location>
</feature>
<evidence type="ECO:0000256" key="5">
    <source>
        <dbReference type="ARBA" id="ARBA00012759"/>
    </source>
</evidence>
<dbReference type="PROSITE" id="PS00972">
    <property type="entry name" value="USP_1"/>
    <property type="match status" value="1"/>
</dbReference>
<dbReference type="InterPro" id="IPR018200">
    <property type="entry name" value="USP_CS"/>
</dbReference>
<dbReference type="InterPro" id="IPR028889">
    <property type="entry name" value="USP"/>
</dbReference>
<name>A0AAN9G4D5_9CAEN</name>
<keyword evidence="22" id="KW-1185">Reference proteome</keyword>
<feature type="region of interest" description="Disordered" evidence="17">
    <location>
        <begin position="474"/>
        <end position="508"/>
    </location>
</feature>
<evidence type="ECO:0000256" key="12">
    <source>
        <dbReference type="ARBA" id="ARBA00022786"/>
    </source>
</evidence>
<dbReference type="SMART" id="SM00290">
    <property type="entry name" value="ZnF_UBP"/>
    <property type="match status" value="1"/>
</dbReference>
<dbReference type="CDD" id="cd02674">
    <property type="entry name" value="Peptidase_C19R"/>
    <property type="match status" value="1"/>
</dbReference>
<dbReference type="GO" id="GO:0048471">
    <property type="term" value="C:perinuclear region of cytoplasm"/>
    <property type="evidence" value="ECO:0007669"/>
    <property type="project" value="UniProtKB-SubCell"/>
</dbReference>
<evidence type="ECO:0000256" key="11">
    <source>
        <dbReference type="ARBA" id="ARBA00022771"/>
    </source>
</evidence>
<comment type="subcellular location">
    <subcellularLocation>
        <location evidence="2">Cytoplasm</location>
        <location evidence="2">Cytoskeleton</location>
        <location evidence="2">Microtubule organizing center</location>
        <location evidence="2">Centrosome</location>
    </subcellularLocation>
    <subcellularLocation>
        <location evidence="3">Cytoplasm</location>
        <location evidence="3">Perinuclear region</location>
    </subcellularLocation>
</comment>
<evidence type="ECO:0000256" key="6">
    <source>
        <dbReference type="ARBA" id="ARBA00022490"/>
    </source>
</evidence>
<sequence>MDSPEPVVRRPVVKSSCTHIRIVSPALCWEEIQRRRSDKPECDTCTIKGQNLWLCLAKGCSYVGCGINAKHHSLVHGKEFRHHLTINLTNLRLWCFQCEKEIFPGHNNPPFVIPDVIPASALPQMARRENSNNSTPQRSTSGAEESDSDLDDEGNRPRGLTGLQNLGNTCYLNSALQALSNCPPLTRFFLDCQGFVRPERNPMLSKSYTKLISELWHKKRLSYVVPSGIVSGIKAVHPMFRGYTQQDAQEFLRCFMDQLHEELKYPEVTSEDEEEEEEDSDDTSNDEHVESQPESGIASPTDPGCQSLVSSLGGGGDQVTKSIMRDRQNSIDSGSSQSELEYETCDSGLSSEQGSQVGQASSDETSDVNEQSACLPASETSSSVKTVKAASPNRFSPSQHRRQNKNRNSFTSAPSLPPGVRSGENNVDTVANLKEMKETANLLSKIERDNARNQGLPEDHLQKSESGEYLDALSDSAPAANTRSRTAAVVQQQQQQPQLQLDKPPLRNVPPIIHATAIRQGRKRKNIPHESVISHIFDGKILSSVQCLYCERVSTTRETFQDLSLPIPSKDYLQVLHSGHPSVTSGGGAMGSPRGGACGDQLGTQSWLGWMFSWMKSFFVGPTITLRDCLSAFFSADELKGDNMYSCEQCKKLRNGLKYSKVLELPEILCIHLKRFRHEFFSSKINTYISFPLHGLEMKPYLHKDCKSEITSYNLIAVVCHHGTAGGGHYTAYCLNHINEQWYEYDDQYVTEVDVGQVINCEAYVLFYRKNDDNMLNLRMKAMKLRESDEPSLLQFYVSKQWINRFNTFAEPGPISNRDFLCKHGGVPPHKLGHVDDLVEPVEQSVWELLYSKFGGGPVCNRLHPCQVCQEELDMMKARQKWEMDNFVALNEEFLSGDVHYPVINAMSMAWFKEWEAFVKGKTDIPPGPIDNSRIMVYRNGQYQLRPTADYGQLSPDMWNFLYNIYGGGPEAVIRQRALSSSQSSTTVSSSSPPSKDTTTTTTTTSSSSASPNTSSSLSPTPSPPLQSTAAAPAATATTTTSAGDPSSVPSAPSTQSDSPDVAAVKSETTQPTLNNSSSSSSASTITPSRSTGQVNGGEESQGEKPTPKPSAMSDSGDSVEEGGSRSRSQGSGSGVSTMQEVKGIPHPMDVTRL</sequence>
<dbReference type="PROSITE" id="PS51283">
    <property type="entry name" value="DUSP"/>
    <property type="match status" value="2"/>
</dbReference>
<keyword evidence="8" id="KW-0645">Protease</keyword>
<dbReference type="InterPro" id="IPR038765">
    <property type="entry name" value="Papain-like_cys_pep_sf"/>
</dbReference>
<evidence type="ECO:0000256" key="16">
    <source>
        <dbReference type="PROSITE-ProRule" id="PRU00502"/>
    </source>
</evidence>
<evidence type="ECO:0000256" key="9">
    <source>
        <dbReference type="ARBA" id="ARBA00022723"/>
    </source>
</evidence>
<protein>
    <recommendedName>
        <fullName evidence="5">ubiquitinyl hydrolase 1</fullName>
        <ecNumber evidence="5">3.4.19.12</ecNumber>
    </recommendedName>
</protein>
<dbReference type="InterPro" id="IPR035927">
    <property type="entry name" value="DUSP-like_sf"/>
</dbReference>
<dbReference type="Pfam" id="PF00443">
    <property type="entry name" value="UCH"/>
    <property type="match status" value="2"/>
</dbReference>
<keyword evidence="13" id="KW-0378">Hydrolase</keyword>
<evidence type="ECO:0000256" key="14">
    <source>
        <dbReference type="ARBA" id="ARBA00022833"/>
    </source>
</evidence>
<comment type="caution">
    <text evidence="21">The sequence shown here is derived from an EMBL/GenBank/DDBJ whole genome shotgun (WGS) entry which is preliminary data.</text>
</comment>
<evidence type="ECO:0000256" key="1">
    <source>
        <dbReference type="ARBA" id="ARBA00000707"/>
    </source>
</evidence>
<evidence type="ECO:0000313" key="22">
    <source>
        <dbReference type="Proteomes" id="UP001374579"/>
    </source>
</evidence>
<feature type="region of interest" description="Disordered" evidence="17">
    <location>
        <begin position="977"/>
        <end position="1154"/>
    </location>
</feature>
<accession>A0AAN9G4D5</accession>
<comment type="similarity">
    <text evidence="4">Belongs to the peptidase C19 family. USP20/USP33 subfamily.</text>
</comment>
<evidence type="ECO:0000256" key="3">
    <source>
        <dbReference type="ARBA" id="ARBA00004556"/>
    </source>
</evidence>
<dbReference type="GO" id="GO:0004843">
    <property type="term" value="F:cysteine-type deubiquitinase activity"/>
    <property type="evidence" value="ECO:0007669"/>
    <property type="project" value="UniProtKB-EC"/>
</dbReference>
<dbReference type="Gene3D" id="3.30.2230.10">
    <property type="entry name" value="DUSP-like"/>
    <property type="match status" value="2"/>
</dbReference>
<feature type="domain" description="USP" evidence="18">
    <location>
        <begin position="161"/>
        <end position="771"/>
    </location>
</feature>
<dbReference type="GO" id="GO:0016579">
    <property type="term" value="P:protein deubiquitination"/>
    <property type="evidence" value="ECO:0007669"/>
    <property type="project" value="InterPro"/>
</dbReference>
<feature type="compositionally biased region" description="Polar residues" evidence="17">
    <location>
        <begin position="131"/>
        <end position="143"/>
    </location>
</feature>
<dbReference type="InterPro" id="IPR013083">
    <property type="entry name" value="Znf_RING/FYVE/PHD"/>
</dbReference>
<dbReference type="InterPro" id="IPR001607">
    <property type="entry name" value="Znf_UBP"/>
</dbReference>
<dbReference type="EC" id="3.4.19.12" evidence="5"/>
<feature type="compositionally biased region" description="Low complexity" evidence="17">
    <location>
        <begin position="1126"/>
        <end position="1137"/>
    </location>
</feature>
<feature type="compositionally biased region" description="Polar residues" evidence="17">
    <location>
        <begin position="1049"/>
        <end position="1059"/>
    </location>
</feature>
<dbReference type="PROSITE" id="PS00973">
    <property type="entry name" value="USP_2"/>
    <property type="match status" value="1"/>
</dbReference>
<keyword evidence="11 16" id="KW-0863">Zinc-finger</keyword>
<feature type="compositionally biased region" description="Low complexity" evidence="17">
    <location>
        <begin position="1069"/>
        <end position="1092"/>
    </location>
</feature>
<feature type="domain" description="UBP-type" evidence="19">
    <location>
        <begin position="15"/>
        <end position="120"/>
    </location>
</feature>
<evidence type="ECO:0000313" key="21">
    <source>
        <dbReference type="EMBL" id="KAK7095088.1"/>
    </source>
</evidence>
<keyword evidence="15" id="KW-0206">Cytoskeleton</keyword>
<dbReference type="PROSITE" id="PS50235">
    <property type="entry name" value="USP_3"/>
    <property type="match status" value="1"/>
</dbReference>
<evidence type="ECO:0000256" key="4">
    <source>
        <dbReference type="ARBA" id="ARBA00008269"/>
    </source>
</evidence>
<keyword evidence="10" id="KW-0677">Repeat</keyword>
<dbReference type="Gene3D" id="3.90.70.10">
    <property type="entry name" value="Cysteine proteinases"/>
    <property type="match status" value="2"/>
</dbReference>
<feature type="compositionally biased region" description="Polar residues" evidence="17">
    <location>
        <begin position="330"/>
        <end position="339"/>
    </location>
</feature>